<evidence type="ECO:0000256" key="4">
    <source>
        <dbReference type="ARBA" id="ARBA00022692"/>
    </source>
</evidence>
<evidence type="ECO:0000256" key="9">
    <source>
        <dbReference type="SAM" id="SignalP"/>
    </source>
</evidence>
<dbReference type="Pfam" id="PF07715">
    <property type="entry name" value="Plug"/>
    <property type="match status" value="1"/>
</dbReference>
<evidence type="ECO:0000256" key="7">
    <source>
        <dbReference type="ARBA" id="ARBA00023237"/>
    </source>
</evidence>
<keyword evidence="6 8" id="KW-0472">Membrane</keyword>
<dbReference type="EMBL" id="AAWS01000052">
    <property type="protein sequence ID" value="EAY25218.1"/>
    <property type="molecule type" value="Genomic_DNA"/>
</dbReference>
<dbReference type="Gene3D" id="2.170.130.10">
    <property type="entry name" value="TonB-dependent receptor, plug domain"/>
    <property type="match status" value="1"/>
</dbReference>
<evidence type="ECO:0000256" key="1">
    <source>
        <dbReference type="ARBA" id="ARBA00004571"/>
    </source>
</evidence>
<keyword evidence="7 8" id="KW-0998">Cell outer membrane</keyword>
<dbReference type="AlphaFoldDB" id="A1ZWH8"/>
<proteinExistence type="inferred from homology"/>
<dbReference type="GO" id="GO:0044718">
    <property type="term" value="P:siderophore transmembrane transport"/>
    <property type="evidence" value="ECO:0007669"/>
    <property type="project" value="TreeGrafter"/>
</dbReference>
<dbReference type="RefSeq" id="WP_002703156.1">
    <property type="nucleotide sequence ID" value="NZ_AAWS01000052.1"/>
</dbReference>
<dbReference type="PANTHER" id="PTHR30069">
    <property type="entry name" value="TONB-DEPENDENT OUTER MEMBRANE RECEPTOR"/>
    <property type="match status" value="1"/>
</dbReference>
<comment type="caution">
    <text evidence="11">The sequence shown here is derived from an EMBL/GenBank/DDBJ whole genome shotgun (WGS) entry which is preliminary data.</text>
</comment>
<sequence length="847" mass="96114">MKKVLGIVGLIFITATGFAQTITELKDCNEEDFLNNKSTTYTPPKYVLPNSNMWKKWSRNRNNRHTFGFQKSSTSLGATIITAEDIALAPARNLLDLLEVYVPGAYWLNAESGKVIGMQGWIASRNLRYQVLVDGVNVNQQTHSGAMNELENWDLDDIAQIEVIRGAAAARYGTGAVAGVILISTKAANGSKKQTNINGAFMSSYNSMGGNFSHRVSNDDLDFSFFGSWRKTAGYSPKAFSNNLNGEHIEFGYLGQDFRVAPFDKTPLAFYNDYNNAPQLKLAAHLRFRKKWNLRLRYTSAGGTVGGTATQTLQQTGMVIDSVTTDVNGFPVYAYSREYANELVNLKAFQTRQFTVSLGRQWNYIDSSSNKGYIINSQVSWNTQDYENRRDTMFTFNTTVPENTRKRLSDIDDPIYKKHNFSETTLNLRLSGTYAFPIGQITLGTEYTHRTIGIGWGDFANELRVGEEGAFVNSNKSKVIGFSAQQGGFTPSTFSEGFIGNGWYSYQTEAFSELSLSPAKWVNFTAMSRLTNHAYSKTAWNHRFALSFPINHQHSLQLSRQIAHRLGTEEQLYATYSYDNLASPERFDGVSFNYQFTPTYHWRFAVQAYQNQVELSNLHTRQNLQYFRPIGKTTYRGIELEANYTSKSFNIGANYSKVMPIEAPTYFPGNYADSLHVQTTFFNNNPNQIAKLWIRYKFFNNRATVQANFRAMWDYAYAQKDLNERVYPAFDELETVAESPQELEEIRALKQVFLQQNPYNMDARLDISASLKISDNIVISAYVLNLWSNNKGRRYTYDDGLQAHEADPQLAQFGVAVDKVVSFIYSPQRLKFIEEPLVFGLKLNLTL</sequence>
<feature type="signal peptide" evidence="9">
    <location>
        <begin position="1"/>
        <end position="19"/>
    </location>
</feature>
<dbReference type="GO" id="GO:0015344">
    <property type="term" value="F:siderophore uptake transmembrane transporter activity"/>
    <property type="evidence" value="ECO:0007669"/>
    <property type="project" value="TreeGrafter"/>
</dbReference>
<dbReference type="PROSITE" id="PS52016">
    <property type="entry name" value="TONB_DEPENDENT_REC_3"/>
    <property type="match status" value="1"/>
</dbReference>
<reference evidence="11 12" key="1">
    <citation type="submission" date="2007-01" db="EMBL/GenBank/DDBJ databases">
        <authorList>
            <person name="Haygood M."/>
            <person name="Podell S."/>
            <person name="Anderson C."/>
            <person name="Hopkinson B."/>
            <person name="Roe K."/>
            <person name="Barbeau K."/>
            <person name="Gaasterland T."/>
            <person name="Ferriera S."/>
            <person name="Johnson J."/>
            <person name="Kravitz S."/>
            <person name="Beeson K."/>
            <person name="Sutton G."/>
            <person name="Rogers Y.-H."/>
            <person name="Friedman R."/>
            <person name="Frazier M."/>
            <person name="Venter J.C."/>
        </authorList>
    </citation>
    <scope>NUCLEOTIDE SEQUENCE [LARGE SCALE GENOMIC DNA]</scope>
    <source>
        <strain evidence="11 12">ATCC 23134</strain>
    </source>
</reference>
<dbReference type="Proteomes" id="UP000004095">
    <property type="component" value="Unassembled WGS sequence"/>
</dbReference>
<comment type="subcellular location">
    <subcellularLocation>
        <location evidence="1 8">Cell outer membrane</location>
        <topology evidence="1 8">Multi-pass membrane protein</topology>
    </subcellularLocation>
</comment>
<dbReference type="eggNOG" id="COG1629">
    <property type="taxonomic scope" value="Bacteria"/>
</dbReference>
<dbReference type="InterPro" id="IPR039426">
    <property type="entry name" value="TonB-dep_rcpt-like"/>
</dbReference>
<name>A1ZWH8_MICM2</name>
<protein>
    <submittedName>
        <fullName evidence="11">TonB-dependent receptor plug domain protein</fullName>
    </submittedName>
</protein>
<dbReference type="InterPro" id="IPR037066">
    <property type="entry name" value="Plug_dom_sf"/>
</dbReference>
<keyword evidence="4 8" id="KW-0812">Transmembrane</keyword>
<evidence type="ECO:0000256" key="5">
    <source>
        <dbReference type="ARBA" id="ARBA00022729"/>
    </source>
</evidence>
<evidence type="ECO:0000256" key="6">
    <source>
        <dbReference type="ARBA" id="ARBA00023136"/>
    </source>
</evidence>
<accession>A1ZWH8</accession>
<dbReference type="SUPFAM" id="SSF56935">
    <property type="entry name" value="Porins"/>
    <property type="match status" value="1"/>
</dbReference>
<keyword evidence="5 9" id="KW-0732">Signal</keyword>
<organism evidence="11 12">
    <name type="scientific">Microscilla marina ATCC 23134</name>
    <dbReference type="NCBI Taxonomy" id="313606"/>
    <lineage>
        <taxon>Bacteria</taxon>
        <taxon>Pseudomonadati</taxon>
        <taxon>Bacteroidota</taxon>
        <taxon>Cytophagia</taxon>
        <taxon>Cytophagales</taxon>
        <taxon>Microscillaceae</taxon>
        <taxon>Microscilla</taxon>
    </lineage>
</organism>
<keyword evidence="3 8" id="KW-1134">Transmembrane beta strand</keyword>
<feature type="chain" id="PRO_5002641729" evidence="9">
    <location>
        <begin position="20"/>
        <end position="847"/>
    </location>
</feature>
<evidence type="ECO:0000256" key="8">
    <source>
        <dbReference type="PROSITE-ProRule" id="PRU01360"/>
    </source>
</evidence>
<keyword evidence="11" id="KW-0675">Receptor</keyword>
<evidence type="ECO:0000313" key="12">
    <source>
        <dbReference type="Proteomes" id="UP000004095"/>
    </source>
</evidence>
<evidence type="ECO:0000256" key="3">
    <source>
        <dbReference type="ARBA" id="ARBA00022452"/>
    </source>
</evidence>
<comment type="similarity">
    <text evidence="8">Belongs to the TonB-dependent receptor family.</text>
</comment>
<dbReference type="GO" id="GO:0009279">
    <property type="term" value="C:cell outer membrane"/>
    <property type="evidence" value="ECO:0007669"/>
    <property type="project" value="UniProtKB-SubCell"/>
</dbReference>
<evidence type="ECO:0000259" key="10">
    <source>
        <dbReference type="Pfam" id="PF07715"/>
    </source>
</evidence>
<dbReference type="InterPro" id="IPR036942">
    <property type="entry name" value="Beta-barrel_TonB_sf"/>
</dbReference>
<keyword evidence="2 8" id="KW-0813">Transport</keyword>
<dbReference type="PANTHER" id="PTHR30069:SF29">
    <property type="entry name" value="HEMOGLOBIN AND HEMOGLOBIN-HAPTOGLOBIN-BINDING PROTEIN 1-RELATED"/>
    <property type="match status" value="1"/>
</dbReference>
<dbReference type="InterPro" id="IPR012910">
    <property type="entry name" value="Plug_dom"/>
</dbReference>
<evidence type="ECO:0000256" key="2">
    <source>
        <dbReference type="ARBA" id="ARBA00022448"/>
    </source>
</evidence>
<dbReference type="Gene3D" id="2.40.170.20">
    <property type="entry name" value="TonB-dependent receptor, beta-barrel domain"/>
    <property type="match status" value="1"/>
</dbReference>
<dbReference type="OrthoDB" id="9764669at2"/>
<gene>
    <name evidence="11" type="ORF">M23134_07955</name>
</gene>
<evidence type="ECO:0000313" key="11">
    <source>
        <dbReference type="EMBL" id="EAY25218.1"/>
    </source>
</evidence>
<keyword evidence="12" id="KW-1185">Reference proteome</keyword>
<feature type="domain" description="TonB-dependent receptor plug" evidence="10">
    <location>
        <begin position="72"/>
        <end position="180"/>
    </location>
</feature>